<feature type="repeat" description="Pumilio" evidence="7">
    <location>
        <begin position="672"/>
        <end position="707"/>
    </location>
</feature>
<feature type="repeat" description="Pumilio" evidence="7">
    <location>
        <begin position="528"/>
        <end position="563"/>
    </location>
</feature>
<keyword evidence="2" id="KW-0963">Cytoplasm</keyword>
<sequence length="869" mass="96501">MDMDMDMELASIVSSLSALSNGNNNGSQATAIVGSATAGSQQIGGFRRSSFTTSNDIDSDILLLHGSSESSPIFKKTALSVGTAPPFSTNSKKFFGNGSNYYHYRSNDTSSLSSASHNNYQTHNAAGNLGKNNKVNHLLGQYSASIAGPVYYNGNENNNSGGEGFFEKFGKSLIDGTRELESQDRPEVTANQSQFIPESVSNASLDTQSTFEQTVQSDANSNNLNRNTTNSGSLYHSSSNSGSSASLESENAHYPKRNIWNVANTPVFRPSNSPAGVGASNVLVPNQQDGLANNNFPSYINGFPPNQFHQGPQYQNFPNYLIGSPSNFISQMISVQIPTNEDTENAGGKKKKKANRPSSVSSPSSPPNNTPFSFPYPNPMMFMPPPTPSATQQQHQQQQQQDQPQQQENPYIYYPSPTHIPVKVHTKEEKNFKKRNNKNHPANNTNNTNKQANPYLENLSTPKSSSKKNASSKSSESTGNSHKSQSQSQPQSSPHQQQQQMYHRSPLLEQLRSSGSDKNSNSSMSLKDIFGHSLEFCKDQHGSRFIQRELATSPASEKEVIFNEIRDDAIELSNDVFGNYVIQKFFEFGSKIQKDALVEQFKGHMKQLSLQMYACRVIQKALEFIDSKQRIELVLELSDSVLQMIKDQNGNHVIQKAIETIPIEKLPFILSSLTGHIYHLSTHSYGCRVIQRLLEFGSSNDQCSILNELKDFIPYLIQDQYGNYVIQYILQQNQFTNKEMVDVKQEIIETVANNVVEYSKHKFASNVVEKSILYGSKDQKDLIMSKILPKDKNHALNLEDDSPMILMIKDQFANYVIQKLVNVSEGEGKKLIVIAIRAYLDKLNKSNSLGNRHLASVEKLAALVENAEV</sequence>
<dbReference type="EMBL" id="OX365768">
    <property type="protein sequence ID" value="CAI4034928.1"/>
    <property type="molecule type" value="Genomic_DNA"/>
</dbReference>
<keyword evidence="11" id="KW-1185">Reference proteome</keyword>
<dbReference type="Gene3D" id="1.25.10.10">
    <property type="entry name" value="Leucine-rich Repeat Variant"/>
    <property type="match status" value="1"/>
</dbReference>
<feature type="compositionally biased region" description="Low complexity" evidence="8">
    <location>
        <begin position="439"/>
        <end position="500"/>
    </location>
</feature>
<dbReference type="SMART" id="SM00025">
    <property type="entry name" value="Pumilio"/>
    <property type="match status" value="8"/>
</dbReference>
<feature type="compositionally biased region" description="Pro residues" evidence="8">
    <location>
        <begin position="364"/>
        <end position="388"/>
    </location>
</feature>
<evidence type="ECO:0000256" key="3">
    <source>
        <dbReference type="ARBA" id="ARBA00022737"/>
    </source>
</evidence>
<feature type="compositionally biased region" description="Polar residues" evidence="8">
    <location>
        <begin position="189"/>
        <end position="199"/>
    </location>
</feature>
<reference evidence="10" key="1">
    <citation type="submission" date="2022-10" db="EMBL/GenBank/DDBJ databases">
        <authorList>
            <person name="Byrne P K."/>
        </authorList>
    </citation>
    <scope>NUCLEOTIDE SEQUENCE</scope>
    <source>
        <strain evidence="10">IFO1815</strain>
    </source>
</reference>
<dbReference type="GO" id="GO:0000288">
    <property type="term" value="P:nuclear-transcribed mRNA catabolic process, deadenylation-dependent decay"/>
    <property type="evidence" value="ECO:0007669"/>
    <property type="project" value="TreeGrafter"/>
</dbReference>
<feature type="compositionally biased region" description="Low complexity" evidence="8">
    <location>
        <begin position="220"/>
        <end position="249"/>
    </location>
</feature>
<evidence type="ECO:0000256" key="1">
    <source>
        <dbReference type="ARBA" id="ARBA00004496"/>
    </source>
</evidence>
<dbReference type="GO" id="GO:0003730">
    <property type="term" value="F:mRNA 3'-UTR binding"/>
    <property type="evidence" value="ECO:0007669"/>
    <property type="project" value="TreeGrafter"/>
</dbReference>
<evidence type="ECO:0000313" key="10">
    <source>
        <dbReference type="EMBL" id="CAI4034928.1"/>
    </source>
</evidence>
<feature type="repeat" description="Pumilio" evidence="7">
    <location>
        <begin position="564"/>
        <end position="599"/>
    </location>
</feature>
<evidence type="ECO:0000256" key="6">
    <source>
        <dbReference type="ARBA" id="ARBA00081811"/>
    </source>
</evidence>
<feature type="repeat" description="Pumilio" evidence="7">
    <location>
        <begin position="600"/>
        <end position="636"/>
    </location>
</feature>
<protein>
    <recommendedName>
        <fullName evidence="6">Pumilio homology domain family member 3</fullName>
    </recommendedName>
</protein>
<feature type="region of interest" description="Disordered" evidence="8">
    <location>
        <begin position="340"/>
        <end position="418"/>
    </location>
</feature>
<dbReference type="InterPro" id="IPR001313">
    <property type="entry name" value="Pumilio_RNA-bd_rpt"/>
</dbReference>
<proteinExistence type="inferred from homology"/>
<dbReference type="InterPro" id="IPR033712">
    <property type="entry name" value="Pumilio_RNA-bd"/>
</dbReference>
<evidence type="ECO:0000313" key="11">
    <source>
        <dbReference type="Proteomes" id="UP001161438"/>
    </source>
</evidence>
<dbReference type="AlphaFoldDB" id="A0AA35IQA7"/>
<dbReference type="InterPro" id="IPR016024">
    <property type="entry name" value="ARM-type_fold"/>
</dbReference>
<name>A0AA35IQA7_SACMI</name>
<feature type="repeat" description="Pumilio" evidence="7">
    <location>
        <begin position="750"/>
        <end position="785"/>
    </location>
</feature>
<evidence type="ECO:0000256" key="4">
    <source>
        <dbReference type="ARBA" id="ARBA00022884"/>
    </source>
</evidence>
<dbReference type="FunFam" id="1.25.10.10:FF:000004">
    <property type="entry name" value="Pumilio homolog 1 isoform 2"/>
    <property type="match status" value="1"/>
</dbReference>
<dbReference type="InterPro" id="IPR011989">
    <property type="entry name" value="ARM-like"/>
</dbReference>
<keyword evidence="3" id="KW-0677">Repeat</keyword>
<dbReference type="Proteomes" id="UP001161438">
    <property type="component" value="Chromosome 12"/>
</dbReference>
<gene>
    <name evidence="10" type="primary">SMKI12G0650</name>
    <name evidence="10" type="ORF">SMKI_12G0650</name>
</gene>
<feature type="compositionally biased region" description="Low complexity" evidence="8">
    <location>
        <begin position="392"/>
        <end position="407"/>
    </location>
</feature>
<feature type="domain" description="PUM-HD" evidence="9">
    <location>
        <begin position="503"/>
        <end position="861"/>
    </location>
</feature>
<comment type="similarity">
    <text evidence="5">Belongs to the PUF3 family.</text>
</comment>
<comment type="subcellular location">
    <subcellularLocation>
        <location evidence="1">Cytoplasm</location>
    </subcellularLocation>
</comment>
<evidence type="ECO:0000256" key="5">
    <source>
        <dbReference type="ARBA" id="ARBA00060736"/>
    </source>
</evidence>
<organism evidence="10 11">
    <name type="scientific">Saccharomyces mikatae IFO 1815</name>
    <dbReference type="NCBI Taxonomy" id="226126"/>
    <lineage>
        <taxon>Eukaryota</taxon>
        <taxon>Fungi</taxon>
        <taxon>Dikarya</taxon>
        <taxon>Ascomycota</taxon>
        <taxon>Saccharomycotina</taxon>
        <taxon>Saccharomycetes</taxon>
        <taxon>Saccharomycetales</taxon>
        <taxon>Saccharomycetaceae</taxon>
        <taxon>Saccharomyces</taxon>
    </lineage>
</organism>
<feature type="region of interest" description="Disordered" evidence="8">
    <location>
        <begin position="180"/>
        <end position="199"/>
    </location>
</feature>
<dbReference type="PANTHER" id="PTHR12537:SF12">
    <property type="entry name" value="MATERNAL PROTEIN PUMILIO"/>
    <property type="match status" value="1"/>
</dbReference>
<evidence type="ECO:0000256" key="8">
    <source>
        <dbReference type="SAM" id="MobiDB-lite"/>
    </source>
</evidence>
<dbReference type="GO" id="GO:0005737">
    <property type="term" value="C:cytoplasm"/>
    <property type="evidence" value="ECO:0007669"/>
    <property type="project" value="UniProtKB-SubCell"/>
</dbReference>
<feature type="repeat" description="Pumilio" evidence="7">
    <location>
        <begin position="797"/>
        <end position="834"/>
    </location>
</feature>
<dbReference type="GeneID" id="80919782"/>
<dbReference type="Pfam" id="PF00806">
    <property type="entry name" value="PUF"/>
    <property type="match status" value="8"/>
</dbReference>
<dbReference type="RefSeq" id="XP_056078048.1">
    <property type="nucleotide sequence ID" value="XM_056224095.1"/>
</dbReference>
<feature type="compositionally biased region" description="Polar residues" evidence="8">
    <location>
        <begin position="207"/>
        <end position="219"/>
    </location>
</feature>
<dbReference type="PANTHER" id="PTHR12537">
    <property type="entry name" value="RNA BINDING PROTEIN PUMILIO-RELATED"/>
    <property type="match status" value="1"/>
</dbReference>
<dbReference type="InterPro" id="IPR033133">
    <property type="entry name" value="PUM-HD"/>
</dbReference>
<evidence type="ECO:0000256" key="7">
    <source>
        <dbReference type="PROSITE-ProRule" id="PRU00317"/>
    </source>
</evidence>
<feature type="region of interest" description="Disordered" evidence="8">
    <location>
        <begin position="207"/>
        <end position="250"/>
    </location>
</feature>
<dbReference type="CDD" id="cd07920">
    <property type="entry name" value="Pumilio"/>
    <property type="match status" value="1"/>
</dbReference>
<dbReference type="SUPFAM" id="SSF48371">
    <property type="entry name" value="ARM repeat"/>
    <property type="match status" value="1"/>
</dbReference>
<dbReference type="PROSITE" id="PS50303">
    <property type="entry name" value="PUM_HD"/>
    <property type="match status" value="1"/>
</dbReference>
<dbReference type="PROSITE" id="PS50302">
    <property type="entry name" value="PUM"/>
    <property type="match status" value="7"/>
</dbReference>
<evidence type="ECO:0000259" key="9">
    <source>
        <dbReference type="PROSITE" id="PS50303"/>
    </source>
</evidence>
<feature type="repeat" description="Pumilio" evidence="7">
    <location>
        <begin position="708"/>
        <end position="749"/>
    </location>
</feature>
<keyword evidence="4" id="KW-0694">RNA-binding</keyword>
<feature type="region of interest" description="Disordered" evidence="8">
    <location>
        <begin position="433"/>
        <end position="502"/>
    </location>
</feature>
<accession>A0AA35IQA7</accession>
<evidence type="ECO:0000256" key="2">
    <source>
        <dbReference type="ARBA" id="ARBA00022490"/>
    </source>
</evidence>